<organism evidence="3 4">
    <name type="scientific">Hypsizygus marmoreus</name>
    <name type="common">White beech mushroom</name>
    <name type="synonym">Agaricus marmoreus</name>
    <dbReference type="NCBI Taxonomy" id="39966"/>
    <lineage>
        <taxon>Eukaryota</taxon>
        <taxon>Fungi</taxon>
        <taxon>Dikarya</taxon>
        <taxon>Basidiomycota</taxon>
        <taxon>Agaricomycotina</taxon>
        <taxon>Agaricomycetes</taxon>
        <taxon>Agaricomycetidae</taxon>
        <taxon>Agaricales</taxon>
        <taxon>Tricholomatineae</taxon>
        <taxon>Lyophyllaceae</taxon>
        <taxon>Hypsizygus</taxon>
    </lineage>
</organism>
<keyword evidence="4" id="KW-1185">Reference proteome</keyword>
<dbReference type="Proteomes" id="UP000076154">
    <property type="component" value="Unassembled WGS sequence"/>
</dbReference>
<evidence type="ECO:0000256" key="2">
    <source>
        <dbReference type="SAM" id="Phobius"/>
    </source>
</evidence>
<feature type="compositionally biased region" description="Low complexity" evidence="1">
    <location>
        <begin position="232"/>
        <end position="241"/>
    </location>
</feature>
<gene>
    <name evidence="3" type="ORF">Hypma_005392</name>
</gene>
<dbReference type="AlphaFoldDB" id="A0A369JZG7"/>
<accession>A0A369JZG7</accession>
<keyword evidence="2" id="KW-1133">Transmembrane helix</keyword>
<keyword evidence="2" id="KW-0472">Membrane</keyword>
<name>A0A369JZG7_HYPMA</name>
<proteinExistence type="predicted"/>
<feature type="region of interest" description="Disordered" evidence="1">
    <location>
        <begin position="192"/>
        <end position="215"/>
    </location>
</feature>
<dbReference type="EMBL" id="LUEZ02000023">
    <property type="protein sequence ID" value="RDB26732.1"/>
    <property type="molecule type" value="Genomic_DNA"/>
</dbReference>
<feature type="transmembrane region" description="Helical" evidence="2">
    <location>
        <begin position="108"/>
        <end position="127"/>
    </location>
</feature>
<evidence type="ECO:0000256" key="1">
    <source>
        <dbReference type="SAM" id="MobiDB-lite"/>
    </source>
</evidence>
<protein>
    <submittedName>
        <fullName evidence="3">Uncharacterized protein</fullName>
    </submittedName>
</protein>
<feature type="region of interest" description="Disordered" evidence="1">
    <location>
        <begin position="229"/>
        <end position="264"/>
    </location>
</feature>
<feature type="transmembrane region" description="Helical" evidence="2">
    <location>
        <begin position="28"/>
        <end position="46"/>
    </location>
</feature>
<reference evidence="3" key="1">
    <citation type="submission" date="2018-04" db="EMBL/GenBank/DDBJ databases">
        <title>Whole genome sequencing of Hypsizygus marmoreus.</title>
        <authorList>
            <person name="Choi I.-G."/>
            <person name="Min B."/>
            <person name="Kim J.-G."/>
            <person name="Kim S."/>
            <person name="Oh Y.-L."/>
            <person name="Kong W.-S."/>
            <person name="Park H."/>
            <person name="Jeong J."/>
            <person name="Song E.-S."/>
        </authorList>
    </citation>
    <scope>NUCLEOTIDE SEQUENCE [LARGE SCALE GENOMIC DNA]</scope>
    <source>
        <strain evidence="3">51987-8</strain>
    </source>
</reference>
<dbReference type="OrthoDB" id="3052633at2759"/>
<feature type="transmembrane region" description="Helical" evidence="2">
    <location>
        <begin position="147"/>
        <end position="165"/>
    </location>
</feature>
<dbReference type="STRING" id="39966.A0A369JZG7"/>
<dbReference type="InParanoid" id="A0A369JZG7"/>
<keyword evidence="2" id="KW-0812">Transmembrane</keyword>
<evidence type="ECO:0000313" key="4">
    <source>
        <dbReference type="Proteomes" id="UP000076154"/>
    </source>
</evidence>
<sequence>MILRSLAFGLFSSLRVCALQGNDWRLASFIFLLCLPSIITPTYSYAHQCLPMTTVNAVRIAGIVADIVSETIVIVVTVKKTFRIRNNLKLAGPAQRPSLGRLLFRDGTIYFCALLILSLADMLVLVFDHVPQPVVGYDYWVVPYYTPVFRTIIICRFLLMLRAIYYDEGNEPKSQLGSLHFASRVVGPLGTTVNPDFDDEDDVQRQSLDDGEQDEITYSKDPFAMGMMVAESSSKGSTSGSNLAKESEETESSGFSHDEVSGVV</sequence>
<comment type="caution">
    <text evidence="3">The sequence shown here is derived from an EMBL/GenBank/DDBJ whole genome shotgun (WGS) entry which is preliminary data.</text>
</comment>
<evidence type="ECO:0000313" key="3">
    <source>
        <dbReference type="EMBL" id="RDB26732.1"/>
    </source>
</evidence>